<accession>X1SNK8</accession>
<dbReference type="AlphaFoldDB" id="X1SNK8"/>
<dbReference type="EMBL" id="BARW01010494">
    <property type="protein sequence ID" value="GAI76945.1"/>
    <property type="molecule type" value="Genomic_DNA"/>
</dbReference>
<organism evidence="1">
    <name type="scientific">marine sediment metagenome</name>
    <dbReference type="NCBI Taxonomy" id="412755"/>
    <lineage>
        <taxon>unclassified sequences</taxon>
        <taxon>metagenomes</taxon>
        <taxon>ecological metagenomes</taxon>
    </lineage>
</organism>
<feature type="non-terminal residue" evidence="1">
    <location>
        <position position="91"/>
    </location>
</feature>
<proteinExistence type="predicted"/>
<evidence type="ECO:0000313" key="1">
    <source>
        <dbReference type="EMBL" id="GAI76945.1"/>
    </source>
</evidence>
<sequence>MSTRVRVLYAIAVNLSPPDFFAEIGRIGWPDFDRDSIYDLSYILPNSMLMVQGGLIQGVSGERILENISKGDIHPEYAQTYLDAVLTKPAS</sequence>
<protein>
    <submittedName>
        <fullName evidence="1">Uncharacterized protein</fullName>
    </submittedName>
</protein>
<comment type="caution">
    <text evidence="1">The sequence shown here is derived from an EMBL/GenBank/DDBJ whole genome shotgun (WGS) entry which is preliminary data.</text>
</comment>
<name>X1SNK8_9ZZZZ</name>
<reference evidence="1" key="1">
    <citation type="journal article" date="2014" name="Front. Microbiol.">
        <title>High frequency of phylogenetically diverse reductive dehalogenase-homologous genes in deep subseafloor sedimentary metagenomes.</title>
        <authorList>
            <person name="Kawai M."/>
            <person name="Futagami T."/>
            <person name="Toyoda A."/>
            <person name="Takaki Y."/>
            <person name="Nishi S."/>
            <person name="Hori S."/>
            <person name="Arai W."/>
            <person name="Tsubouchi T."/>
            <person name="Morono Y."/>
            <person name="Uchiyama I."/>
            <person name="Ito T."/>
            <person name="Fujiyama A."/>
            <person name="Inagaki F."/>
            <person name="Takami H."/>
        </authorList>
    </citation>
    <scope>NUCLEOTIDE SEQUENCE</scope>
    <source>
        <strain evidence="1">Expedition CK06-06</strain>
    </source>
</reference>
<gene>
    <name evidence="1" type="ORF">S12H4_20635</name>
</gene>